<feature type="compositionally biased region" description="Acidic residues" evidence="1">
    <location>
        <begin position="49"/>
        <end position="66"/>
    </location>
</feature>
<evidence type="ECO:0000256" key="1">
    <source>
        <dbReference type="SAM" id="MobiDB-lite"/>
    </source>
</evidence>
<sequence>MGLRLDTAGTLLLLVLTTCICTQAALLRKYSAVDLLTHGRRDKRSTEMSMEDSDSDSDSDSEAEEQLEGHTDYEGVFNGQSNGGVQPGRASNPDSEAIKEEGSGM</sequence>
<comment type="caution">
    <text evidence="3">The sequence shown here is derived from an EMBL/GenBank/DDBJ whole genome shotgun (WGS) entry which is preliminary data.</text>
</comment>
<proteinExistence type="predicted"/>
<protein>
    <submittedName>
        <fullName evidence="3">Uncharacterized protein</fullName>
    </submittedName>
</protein>
<evidence type="ECO:0000313" key="4">
    <source>
        <dbReference type="Proteomes" id="UP000829720"/>
    </source>
</evidence>
<dbReference type="Proteomes" id="UP000829720">
    <property type="component" value="Unassembled WGS sequence"/>
</dbReference>
<keyword evidence="4" id="KW-1185">Reference proteome</keyword>
<evidence type="ECO:0000313" key="3">
    <source>
        <dbReference type="EMBL" id="KAI1890934.1"/>
    </source>
</evidence>
<accession>A0A8T3D5F3</accession>
<feature type="region of interest" description="Disordered" evidence="1">
    <location>
        <begin position="38"/>
        <end position="105"/>
    </location>
</feature>
<keyword evidence="2" id="KW-0732">Signal</keyword>
<feature type="compositionally biased region" description="Basic and acidic residues" evidence="1">
    <location>
        <begin position="96"/>
        <end position="105"/>
    </location>
</feature>
<dbReference type="EMBL" id="JAERUA010000014">
    <property type="protein sequence ID" value="KAI1890934.1"/>
    <property type="molecule type" value="Genomic_DNA"/>
</dbReference>
<feature type="signal peptide" evidence="2">
    <location>
        <begin position="1"/>
        <end position="24"/>
    </location>
</feature>
<dbReference type="OrthoDB" id="10545789at2759"/>
<organism evidence="3 4">
    <name type="scientific">Albula goreensis</name>
    <dbReference type="NCBI Taxonomy" id="1534307"/>
    <lineage>
        <taxon>Eukaryota</taxon>
        <taxon>Metazoa</taxon>
        <taxon>Chordata</taxon>
        <taxon>Craniata</taxon>
        <taxon>Vertebrata</taxon>
        <taxon>Euteleostomi</taxon>
        <taxon>Actinopterygii</taxon>
        <taxon>Neopterygii</taxon>
        <taxon>Teleostei</taxon>
        <taxon>Albuliformes</taxon>
        <taxon>Albulidae</taxon>
        <taxon>Albula</taxon>
    </lineage>
</organism>
<name>A0A8T3D5F3_9TELE</name>
<reference evidence="3" key="1">
    <citation type="submission" date="2021-01" db="EMBL/GenBank/DDBJ databases">
        <authorList>
            <person name="Zahm M."/>
            <person name="Roques C."/>
            <person name="Cabau C."/>
            <person name="Klopp C."/>
            <person name="Donnadieu C."/>
            <person name="Jouanno E."/>
            <person name="Lampietro C."/>
            <person name="Louis A."/>
            <person name="Herpin A."/>
            <person name="Echchiki A."/>
            <person name="Berthelot C."/>
            <person name="Parey E."/>
            <person name="Roest-Crollius H."/>
            <person name="Braasch I."/>
            <person name="Postlethwait J."/>
            <person name="Bobe J."/>
            <person name="Montfort J."/>
            <person name="Bouchez O."/>
            <person name="Begum T."/>
            <person name="Mejri S."/>
            <person name="Adams A."/>
            <person name="Chen W.-J."/>
            <person name="Guiguen Y."/>
        </authorList>
    </citation>
    <scope>NUCLEOTIDE SEQUENCE</scope>
    <source>
        <tissue evidence="3">Blood</tissue>
    </source>
</reference>
<feature type="chain" id="PRO_5035806675" evidence="2">
    <location>
        <begin position="25"/>
        <end position="105"/>
    </location>
</feature>
<dbReference type="AlphaFoldDB" id="A0A8T3D5F3"/>
<evidence type="ECO:0000256" key="2">
    <source>
        <dbReference type="SAM" id="SignalP"/>
    </source>
</evidence>
<gene>
    <name evidence="3" type="ORF">AGOR_G00158700</name>
</gene>